<dbReference type="AlphaFoldDB" id="A0A4Q1K831"/>
<feature type="binding site" evidence="7">
    <location>
        <position position="65"/>
    </location>
    <ligand>
        <name>Zn(2+)</name>
        <dbReference type="ChEBI" id="CHEBI:29105"/>
    </ligand>
</feature>
<keyword evidence="6 8" id="KW-0472">Membrane</keyword>
<evidence type="ECO:0000256" key="2">
    <source>
        <dbReference type="ARBA" id="ARBA00008488"/>
    </source>
</evidence>
<sequence length="211" mass="24006">MKRKNRKQEEFWNVLTHGLGAVLSLVALVLLVGYTAWKGTLLELGASLVFGLSLVLLYSASTIYHAVVQLRHKRFWQRVDHLSIYILIAGTYTPVMLVGLKGVWGWTLFSLIWVLVVVGFVFKFSKYRYNEKLSLTLYAVMGWLCIIGIQPIIHALSSSALLLIALGGVCYTGGIYFYAKDRNRFYHPIWHVFVLGGSAFHFFAIFHYILP</sequence>
<dbReference type="Pfam" id="PF03006">
    <property type="entry name" value="HlyIII"/>
    <property type="match status" value="1"/>
</dbReference>
<organism evidence="9 10">
    <name type="scientific">Flavobacterium stagni</name>
    <dbReference type="NCBI Taxonomy" id="2506421"/>
    <lineage>
        <taxon>Bacteria</taxon>
        <taxon>Pseudomonadati</taxon>
        <taxon>Bacteroidota</taxon>
        <taxon>Flavobacteriia</taxon>
        <taxon>Flavobacteriales</taxon>
        <taxon>Flavobacteriaceae</taxon>
        <taxon>Flavobacterium</taxon>
    </lineage>
</organism>
<proteinExistence type="inferred from homology"/>
<evidence type="ECO:0000256" key="6">
    <source>
        <dbReference type="ARBA" id="ARBA00023136"/>
    </source>
</evidence>
<evidence type="ECO:0000256" key="1">
    <source>
        <dbReference type="ARBA" id="ARBA00004651"/>
    </source>
</evidence>
<dbReference type="GO" id="GO:0005886">
    <property type="term" value="C:plasma membrane"/>
    <property type="evidence" value="ECO:0007669"/>
    <property type="project" value="UniProtKB-SubCell"/>
</dbReference>
<feature type="transmembrane region" description="Helical" evidence="8">
    <location>
        <begin position="134"/>
        <end position="153"/>
    </location>
</feature>
<evidence type="ECO:0000256" key="3">
    <source>
        <dbReference type="ARBA" id="ARBA00022475"/>
    </source>
</evidence>
<evidence type="ECO:0000313" key="9">
    <source>
        <dbReference type="EMBL" id="RXR21446.1"/>
    </source>
</evidence>
<dbReference type="GO" id="GO:0140911">
    <property type="term" value="F:pore-forming activity"/>
    <property type="evidence" value="ECO:0007669"/>
    <property type="project" value="InterPro"/>
</dbReference>
<dbReference type="InterPro" id="IPR005744">
    <property type="entry name" value="Hy-lIII"/>
</dbReference>
<keyword evidence="5 8" id="KW-1133">Transmembrane helix</keyword>
<feature type="transmembrane region" description="Helical" evidence="8">
    <location>
        <begin position="159"/>
        <end position="178"/>
    </location>
</feature>
<evidence type="ECO:0000256" key="5">
    <source>
        <dbReference type="ARBA" id="ARBA00022989"/>
    </source>
</evidence>
<evidence type="ECO:0000313" key="10">
    <source>
        <dbReference type="Proteomes" id="UP000289857"/>
    </source>
</evidence>
<evidence type="ECO:0000256" key="4">
    <source>
        <dbReference type="ARBA" id="ARBA00022692"/>
    </source>
</evidence>
<feature type="transmembrane region" description="Helical" evidence="8">
    <location>
        <begin position="46"/>
        <end position="67"/>
    </location>
</feature>
<feature type="transmembrane region" description="Helical" evidence="8">
    <location>
        <begin position="103"/>
        <end position="122"/>
    </location>
</feature>
<dbReference type="InterPro" id="IPR004254">
    <property type="entry name" value="AdipoR/HlyIII-related"/>
</dbReference>
<feature type="binding site" evidence="7">
    <location>
        <position position="191"/>
    </location>
    <ligand>
        <name>Zn(2+)</name>
        <dbReference type="ChEBI" id="CHEBI:29105"/>
    </ligand>
</feature>
<dbReference type="EMBL" id="SBKN01000008">
    <property type="protein sequence ID" value="RXR21446.1"/>
    <property type="molecule type" value="Genomic_DNA"/>
</dbReference>
<dbReference type="PANTHER" id="PTHR20855:SF3">
    <property type="entry name" value="LD03007P"/>
    <property type="match status" value="1"/>
</dbReference>
<dbReference type="Proteomes" id="UP000289857">
    <property type="component" value="Unassembled WGS sequence"/>
</dbReference>
<keyword evidence="4 8" id="KW-0812">Transmembrane</keyword>
<keyword evidence="3" id="KW-1003">Cell membrane</keyword>
<keyword evidence="7" id="KW-0862">Zinc</keyword>
<comment type="caution">
    <text evidence="9">The sequence shown here is derived from an EMBL/GenBank/DDBJ whole genome shotgun (WGS) entry which is preliminary data.</text>
</comment>
<keyword evidence="10" id="KW-1185">Reference proteome</keyword>
<keyword evidence="7" id="KW-0479">Metal-binding</keyword>
<dbReference type="RefSeq" id="WP_129462196.1">
    <property type="nucleotide sequence ID" value="NZ_SBKN01000008.1"/>
</dbReference>
<dbReference type="OrthoDB" id="9813689at2"/>
<reference evidence="10" key="1">
    <citation type="submission" date="2019-01" db="EMBL/GenBank/DDBJ databases">
        <title>Cytophagaceae bacterium strain CAR-16.</title>
        <authorList>
            <person name="Chen W.-M."/>
        </authorList>
    </citation>
    <scope>NUCLEOTIDE SEQUENCE [LARGE SCALE GENOMIC DNA]</scope>
    <source>
        <strain evidence="10">WWJ-16</strain>
    </source>
</reference>
<name>A0A4Q1K831_9FLAO</name>
<protein>
    <submittedName>
        <fullName evidence="9">Hemolysin III family protein</fullName>
    </submittedName>
</protein>
<accession>A0A4Q1K831</accession>
<feature type="binding site" evidence="7">
    <location>
        <position position="187"/>
    </location>
    <ligand>
        <name>Zn(2+)</name>
        <dbReference type="ChEBI" id="CHEBI:29105"/>
    </ligand>
</feature>
<dbReference type="GO" id="GO:0046872">
    <property type="term" value="F:metal ion binding"/>
    <property type="evidence" value="ECO:0007669"/>
    <property type="project" value="UniProtKB-KW"/>
</dbReference>
<dbReference type="NCBIfam" id="TIGR01065">
    <property type="entry name" value="hlyIII"/>
    <property type="match status" value="1"/>
</dbReference>
<evidence type="ECO:0000256" key="8">
    <source>
        <dbReference type="SAM" id="Phobius"/>
    </source>
</evidence>
<feature type="transmembrane region" description="Helical" evidence="8">
    <location>
        <begin position="12"/>
        <end position="34"/>
    </location>
</feature>
<feature type="transmembrane region" description="Helical" evidence="8">
    <location>
        <begin position="190"/>
        <end position="210"/>
    </location>
</feature>
<feature type="transmembrane region" description="Helical" evidence="8">
    <location>
        <begin position="79"/>
        <end position="97"/>
    </location>
</feature>
<comment type="subcellular location">
    <subcellularLocation>
        <location evidence="1">Cell membrane</location>
        <topology evidence="1">Multi-pass membrane protein</topology>
    </subcellularLocation>
</comment>
<dbReference type="PANTHER" id="PTHR20855">
    <property type="entry name" value="ADIPOR/PROGESTIN RECEPTOR-RELATED"/>
    <property type="match status" value="1"/>
</dbReference>
<comment type="similarity">
    <text evidence="2">Belongs to the UPF0073 (Hly-III) family.</text>
</comment>
<evidence type="ECO:0000256" key="7">
    <source>
        <dbReference type="PIRSR" id="PIRSR604254-1"/>
    </source>
</evidence>
<gene>
    <name evidence="9" type="ORF">EQG61_12035</name>
</gene>